<proteinExistence type="predicted"/>
<name>A0A1X4XZZ3_9BACT</name>
<evidence type="ECO:0000313" key="2">
    <source>
        <dbReference type="EMBL" id="OSS43119.1"/>
    </source>
</evidence>
<dbReference type="AlphaFoldDB" id="A0A1X4XZZ3"/>
<reference evidence="2 3" key="1">
    <citation type="journal article" date="2017" name="Front. Microbiol.">
        <title>Genome Sequence of Desulfurella amilsii Strain TR1 and Comparative Genomics of Desulfurellaceae Family.</title>
        <authorList>
            <person name="Florentino A.P."/>
            <person name="Stams A.J."/>
            <person name="Sanchez-Andrea I."/>
        </authorList>
    </citation>
    <scope>NUCLEOTIDE SEQUENCE [LARGE SCALE GENOMIC DNA]</scope>
    <source>
        <strain evidence="2 3">TR1</strain>
    </source>
</reference>
<accession>A0A1X4XZZ3</accession>
<organism evidence="2 3">
    <name type="scientific">Desulfurella amilsii</name>
    <dbReference type="NCBI Taxonomy" id="1562698"/>
    <lineage>
        <taxon>Bacteria</taxon>
        <taxon>Pseudomonadati</taxon>
        <taxon>Campylobacterota</taxon>
        <taxon>Desulfurellia</taxon>
        <taxon>Desulfurellales</taxon>
        <taxon>Desulfurellaceae</taxon>
        <taxon>Desulfurella</taxon>
    </lineage>
</organism>
<dbReference type="Gene3D" id="3.30.420.40">
    <property type="match status" value="1"/>
</dbReference>
<dbReference type="InterPro" id="IPR000905">
    <property type="entry name" value="Gcp-like_dom"/>
</dbReference>
<protein>
    <recommendedName>
        <fullName evidence="1">Gcp-like domain-containing protein</fullName>
    </recommendedName>
</protein>
<sequence>MAFFEGELLIDSIFVEKAIHSVRIISTFDALLEKTQLHIFDIETLYVTIGPGRYSSLRVTLSAIKGLFFDFSGLVYCVNTMDLIAANCLHSDCLSVSKKTSKGEIMYYYNTNKIVKRLNNYNKNCQNCNGASDIKNLFRIDKKLFIKCSLSSIVPIY</sequence>
<dbReference type="Pfam" id="PF00814">
    <property type="entry name" value="TsaD"/>
    <property type="match status" value="1"/>
</dbReference>
<comment type="caution">
    <text evidence="2">The sequence shown here is derived from an EMBL/GenBank/DDBJ whole genome shotgun (WGS) entry which is preliminary data.</text>
</comment>
<feature type="domain" description="Gcp-like" evidence="1">
    <location>
        <begin position="20"/>
        <end position="90"/>
    </location>
</feature>
<dbReference type="STRING" id="1562698.DESAMIL20_227"/>
<gene>
    <name evidence="2" type="ORF">DESAMIL20_227</name>
</gene>
<dbReference type="InterPro" id="IPR043129">
    <property type="entry name" value="ATPase_NBD"/>
</dbReference>
<dbReference type="SUPFAM" id="SSF53067">
    <property type="entry name" value="Actin-like ATPase domain"/>
    <property type="match status" value="1"/>
</dbReference>
<evidence type="ECO:0000313" key="3">
    <source>
        <dbReference type="Proteomes" id="UP000194141"/>
    </source>
</evidence>
<dbReference type="Proteomes" id="UP000194141">
    <property type="component" value="Unassembled WGS sequence"/>
</dbReference>
<dbReference type="EMBL" id="MDSU01000001">
    <property type="protein sequence ID" value="OSS43119.1"/>
    <property type="molecule type" value="Genomic_DNA"/>
</dbReference>
<keyword evidence="3" id="KW-1185">Reference proteome</keyword>
<evidence type="ECO:0000259" key="1">
    <source>
        <dbReference type="Pfam" id="PF00814"/>
    </source>
</evidence>